<name>A0A8J2K4M4_9HEXA</name>
<dbReference type="Proteomes" id="UP000708208">
    <property type="component" value="Unassembled WGS sequence"/>
</dbReference>
<protein>
    <submittedName>
        <fullName evidence="1">Uncharacterized protein</fullName>
    </submittedName>
</protein>
<proteinExistence type="predicted"/>
<evidence type="ECO:0000313" key="2">
    <source>
        <dbReference type="Proteomes" id="UP000708208"/>
    </source>
</evidence>
<feature type="non-terminal residue" evidence="1">
    <location>
        <position position="1"/>
    </location>
</feature>
<accession>A0A8J2K4M4</accession>
<keyword evidence="2" id="KW-1185">Reference proteome</keyword>
<evidence type="ECO:0000313" key="1">
    <source>
        <dbReference type="EMBL" id="CAG7729202.1"/>
    </source>
</evidence>
<organism evidence="1 2">
    <name type="scientific">Allacma fusca</name>
    <dbReference type="NCBI Taxonomy" id="39272"/>
    <lineage>
        <taxon>Eukaryota</taxon>
        <taxon>Metazoa</taxon>
        <taxon>Ecdysozoa</taxon>
        <taxon>Arthropoda</taxon>
        <taxon>Hexapoda</taxon>
        <taxon>Collembola</taxon>
        <taxon>Symphypleona</taxon>
        <taxon>Sminthuridae</taxon>
        <taxon>Allacma</taxon>
    </lineage>
</organism>
<dbReference type="AlphaFoldDB" id="A0A8J2K4M4"/>
<comment type="caution">
    <text evidence="1">The sequence shown here is derived from an EMBL/GenBank/DDBJ whole genome shotgun (WGS) entry which is preliminary data.</text>
</comment>
<reference evidence="1" key="1">
    <citation type="submission" date="2021-06" db="EMBL/GenBank/DDBJ databases">
        <authorList>
            <person name="Hodson N. C."/>
            <person name="Mongue J. A."/>
            <person name="Jaron S. K."/>
        </authorList>
    </citation>
    <scope>NUCLEOTIDE SEQUENCE</scope>
</reference>
<sequence length="24" mass="2809">RQNRKQSQAGSVYEQCSFFGYHTS</sequence>
<dbReference type="EMBL" id="CAJVCH010175122">
    <property type="protein sequence ID" value="CAG7729202.1"/>
    <property type="molecule type" value="Genomic_DNA"/>
</dbReference>
<gene>
    <name evidence="1" type="ORF">AFUS01_LOCUS17935</name>
</gene>